<dbReference type="EMBL" id="CP002691">
    <property type="protein sequence ID" value="AEE49135.1"/>
    <property type="molecule type" value="Genomic_DNA"/>
</dbReference>
<evidence type="ECO:0000313" key="3">
    <source>
        <dbReference type="Proteomes" id="UP000008461"/>
    </source>
</evidence>
<dbReference type="Proteomes" id="UP000008461">
    <property type="component" value="Chromosome"/>
</dbReference>
<organism evidence="2 3">
    <name type="scientific">Haliscomenobacter hydrossis (strain ATCC 27775 / DSM 1100 / LMG 10767 / O)</name>
    <dbReference type="NCBI Taxonomy" id="760192"/>
    <lineage>
        <taxon>Bacteria</taxon>
        <taxon>Pseudomonadati</taxon>
        <taxon>Bacteroidota</taxon>
        <taxon>Saprospiria</taxon>
        <taxon>Saprospirales</taxon>
        <taxon>Haliscomenobacteraceae</taxon>
        <taxon>Haliscomenobacter</taxon>
    </lineage>
</organism>
<keyword evidence="3" id="KW-1185">Reference proteome</keyword>
<gene>
    <name evidence="2" type="ordered locus">Halhy_1240</name>
</gene>
<reference evidence="2 3" key="1">
    <citation type="journal article" date="2011" name="Stand. Genomic Sci.">
        <title>Complete genome sequence of Haliscomenobacter hydrossis type strain (O).</title>
        <authorList>
            <consortium name="US DOE Joint Genome Institute (JGI-PGF)"/>
            <person name="Daligault H."/>
            <person name="Lapidus A."/>
            <person name="Zeytun A."/>
            <person name="Nolan M."/>
            <person name="Lucas S."/>
            <person name="Del Rio T.G."/>
            <person name="Tice H."/>
            <person name="Cheng J.F."/>
            <person name="Tapia R."/>
            <person name="Han C."/>
            <person name="Goodwin L."/>
            <person name="Pitluck S."/>
            <person name="Liolios K."/>
            <person name="Pagani I."/>
            <person name="Ivanova N."/>
            <person name="Huntemann M."/>
            <person name="Mavromatis K."/>
            <person name="Mikhailova N."/>
            <person name="Pati A."/>
            <person name="Chen A."/>
            <person name="Palaniappan K."/>
            <person name="Land M."/>
            <person name="Hauser L."/>
            <person name="Brambilla E.M."/>
            <person name="Rohde M."/>
            <person name="Verbarg S."/>
            <person name="Goker M."/>
            <person name="Bristow J."/>
            <person name="Eisen J.A."/>
            <person name="Markowitz V."/>
            <person name="Hugenholtz P."/>
            <person name="Kyrpides N.C."/>
            <person name="Klenk H.P."/>
            <person name="Woyke T."/>
        </authorList>
    </citation>
    <scope>NUCLEOTIDE SEQUENCE [LARGE SCALE GENOMIC DNA]</scope>
    <source>
        <strain evidence="3">ATCC 27775 / DSM 1100 / LMG 10767 / O</strain>
    </source>
</reference>
<dbReference type="AlphaFoldDB" id="F4KTZ9"/>
<accession>F4KTZ9</accession>
<reference key="2">
    <citation type="submission" date="2011-04" db="EMBL/GenBank/DDBJ databases">
        <title>Complete sequence of chromosome of Haliscomenobacter hydrossis DSM 1100.</title>
        <authorList>
            <consortium name="US DOE Joint Genome Institute (JGI-PGF)"/>
            <person name="Lucas S."/>
            <person name="Han J."/>
            <person name="Lapidus A."/>
            <person name="Bruce D."/>
            <person name="Goodwin L."/>
            <person name="Pitluck S."/>
            <person name="Peters L."/>
            <person name="Kyrpides N."/>
            <person name="Mavromatis K."/>
            <person name="Ivanova N."/>
            <person name="Ovchinnikova G."/>
            <person name="Pagani I."/>
            <person name="Daligault H."/>
            <person name="Detter J.C."/>
            <person name="Han C."/>
            <person name="Land M."/>
            <person name="Hauser L."/>
            <person name="Markowitz V."/>
            <person name="Cheng J.-F."/>
            <person name="Hugenholtz P."/>
            <person name="Woyke T."/>
            <person name="Wu D."/>
            <person name="Verbarg S."/>
            <person name="Frueling A."/>
            <person name="Brambilla E."/>
            <person name="Klenk H.-P."/>
            <person name="Eisen J.A."/>
        </authorList>
    </citation>
    <scope>NUCLEOTIDE SEQUENCE</scope>
    <source>
        <strain>DSM 1100</strain>
    </source>
</reference>
<proteinExistence type="predicted"/>
<dbReference type="eggNOG" id="COG3209">
    <property type="taxonomic scope" value="Bacteria"/>
</dbReference>
<evidence type="ECO:0000256" key="1">
    <source>
        <dbReference type="SAM" id="MobiDB-lite"/>
    </source>
</evidence>
<dbReference type="InterPro" id="IPR022385">
    <property type="entry name" value="Rhs_assc_core"/>
</dbReference>
<sequence>MGRVKQFDVYFKGFGNDHQAYNFSYDHLSRLTAATYYDVNGSNTASNTSRFNESLSYDIRGNISTLQRQGYYSSSCNYGQIDNLSYTYTASTNRLASISESAPMSQRSHGFNPGSGGAGYTYDSNGNLISDSYKGISSITYNHLNLPSVITYGNGNNIEIVYDANGGKLRKIVKVGATVQYEQDYLGGLEYRKVGTNAKRLEAVYHDEGRWYNLNVEVNNTLSIRYEYSLRDHLGNTRLTFTDRNTNGIVDITNNPTTSDILQENHYYPFGMGYEGPWLMNDAARDTKYTYNGKEMNDDFGLNLMDFKARWYDPNIGRWNVIDPHSDRYLNLSGYASMANNPIRIIDPDGKDLIVVNKRNEELRRVEASGEDRHYKVNQKAFNKASASFMNGRKDYNTLLSIIALRNREEKSGRTDLIAEQTGVSVSITGAMRENSTKIGDVQVNFQANFDDGSSKTIKSFSAVAGGYGNGAPENGSYTINNYQDRSPSGWYNEGMNRDGVGFSYNLNPQFRTGRTELRVHPDGNNEGTLGCVGLSANAQGLTDFRSTMNSYLGNGRSSIPATINIANNPNNNGRGGNRVPNINE</sequence>
<name>F4KTZ9_HALH1</name>
<feature type="region of interest" description="Disordered" evidence="1">
    <location>
        <begin position="564"/>
        <end position="585"/>
    </location>
</feature>
<protein>
    <submittedName>
        <fullName evidence="2">RHS repeat-associated core domain protein</fullName>
    </submittedName>
</protein>
<dbReference type="STRING" id="760192.Halhy_1240"/>
<dbReference type="NCBIfam" id="TIGR03696">
    <property type="entry name" value="Rhs_assc_core"/>
    <property type="match status" value="1"/>
</dbReference>
<evidence type="ECO:0000313" key="2">
    <source>
        <dbReference type="EMBL" id="AEE49135.1"/>
    </source>
</evidence>
<dbReference type="HOGENOM" id="CLU_466023_0_0_10"/>
<dbReference type="Gene3D" id="2.180.10.10">
    <property type="entry name" value="RHS repeat-associated core"/>
    <property type="match status" value="1"/>
</dbReference>
<dbReference type="RefSeq" id="WP_013763690.1">
    <property type="nucleotide sequence ID" value="NC_015510.1"/>
</dbReference>
<dbReference type="KEGG" id="hhy:Halhy_1240"/>